<reference evidence="1 2" key="1">
    <citation type="journal article" date="2019" name="Commun. Biol.">
        <title>The bagworm genome reveals a unique fibroin gene that provides high tensile strength.</title>
        <authorList>
            <person name="Kono N."/>
            <person name="Nakamura H."/>
            <person name="Ohtoshi R."/>
            <person name="Tomita M."/>
            <person name="Numata K."/>
            <person name="Arakawa K."/>
        </authorList>
    </citation>
    <scope>NUCLEOTIDE SEQUENCE [LARGE SCALE GENOMIC DNA]</scope>
</reference>
<keyword evidence="2" id="KW-1185">Reference proteome</keyword>
<gene>
    <name evidence="1" type="ORF">EVAR_58068_1</name>
</gene>
<evidence type="ECO:0000313" key="2">
    <source>
        <dbReference type="Proteomes" id="UP000299102"/>
    </source>
</evidence>
<evidence type="ECO:0000313" key="1">
    <source>
        <dbReference type="EMBL" id="GBP97411.1"/>
    </source>
</evidence>
<sequence>MSSTLVPIRLYIVSRSVLDFPYHPDYALGFDRDPTLDFDLVGFRIRCGNALTGPLSAAAWREGGADVAPEVPTPEIYAGTERYLKADLTNTARYYRRPFGRFRDIYGSVVPGAGDWLTFMNGHEKRASPPKERSVMGERANHATINHDGQFQWLKTGDGPATAEK</sequence>
<comment type="caution">
    <text evidence="1">The sequence shown here is derived from an EMBL/GenBank/DDBJ whole genome shotgun (WGS) entry which is preliminary data.</text>
</comment>
<dbReference type="EMBL" id="BGZK01002931">
    <property type="protein sequence ID" value="GBP97411.1"/>
    <property type="molecule type" value="Genomic_DNA"/>
</dbReference>
<dbReference type="AlphaFoldDB" id="A0A4C2A970"/>
<name>A0A4C2A970_EUMVA</name>
<protein>
    <submittedName>
        <fullName evidence="1">Uncharacterized protein</fullName>
    </submittedName>
</protein>
<dbReference type="Proteomes" id="UP000299102">
    <property type="component" value="Unassembled WGS sequence"/>
</dbReference>
<accession>A0A4C2A970</accession>
<proteinExistence type="predicted"/>
<organism evidence="1 2">
    <name type="scientific">Eumeta variegata</name>
    <name type="common">Bagworm moth</name>
    <name type="synonym">Eumeta japonica</name>
    <dbReference type="NCBI Taxonomy" id="151549"/>
    <lineage>
        <taxon>Eukaryota</taxon>
        <taxon>Metazoa</taxon>
        <taxon>Ecdysozoa</taxon>
        <taxon>Arthropoda</taxon>
        <taxon>Hexapoda</taxon>
        <taxon>Insecta</taxon>
        <taxon>Pterygota</taxon>
        <taxon>Neoptera</taxon>
        <taxon>Endopterygota</taxon>
        <taxon>Lepidoptera</taxon>
        <taxon>Glossata</taxon>
        <taxon>Ditrysia</taxon>
        <taxon>Tineoidea</taxon>
        <taxon>Psychidae</taxon>
        <taxon>Oiketicinae</taxon>
        <taxon>Eumeta</taxon>
    </lineage>
</organism>